<feature type="coiled-coil region" evidence="1">
    <location>
        <begin position="42"/>
        <end position="97"/>
    </location>
</feature>
<keyword evidence="1" id="KW-0175">Coiled coil</keyword>
<reference evidence="2" key="2">
    <citation type="submission" date="2020-05" db="UniProtKB">
        <authorList>
            <consortium name="EnsemblMetazoa"/>
        </authorList>
    </citation>
    <scope>IDENTIFICATION</scope>
    <source>
        <strain evidence="2">IAEA</strain>
    </source>
</reference>
<proteinExistence type="predicted"/>
<dbReference type="Proteomes" id="UP000092460">
    <property type="component" value="Unassembled WGS sequence"/>
</dbReference>
<evidence type="ECO:0000256" key="1">
    <source>
        <dbReference type="SAM" id="Coils"/>
    </source>
</evidence>
<keyword evidence="3" id="KW-1185">Reference proteome</keyword>
<organism evidence="2 3">
    <name type="scientific">Glossina palpalis gambiensis</name>
    <dbReference type="NCBI Taxonomy" id="67801"/>
    <lineage>
        <taxon>Eukaryota</taxon>
        <taxon>Metazoa</taxon>
        <taxon>Ecdysozoa</taxon>
        <taxon>Arthropoda</taxon>
        <taxon>Hexapoda</taxon>
        <taxon>Insecta</taxon>
        <taxon>Pterygota</taxon>
        <taxon>Neoptera</taxon>
        <taxon>Endopterygota</taxon>
        <taxon>Diptera</taxon>
        <taxon>Brachycera</taxon>
        <taxon>Muscomorpha</taxon>
        <taxon>Hippoboscoidea</taxon>
        <taxon>Glossinidae</taxon>
        <taxon>Glossina</taxon>
    </lineage>
</organism>
<dbReference type="EMBL" id="JXJN01003122">
    <property type="status" value="NOT_ANNOTATED_CDS"/>
    <property type="molecule type" value="Genomic_DNA"/>
</dbReference>
<name>A0A1B0AT31_9MUSC</name>
<feature type="coiled-coil region" evidence="1">
    <location>
        <begin position="130"/>
        <end position="253"/>
    </location>
</feature>
<evidence type="ECO:0000313" key="3">
    <source>
        <dbReference type="Proteomes" id="UP000092460"/>
    </source>
</evidence>
<dbReference type="AlphaFoldDB" id="A0A1B0AT31"/>
<sequence length="430" mass="50160">MATTTIELRIGTNKQHIRGLLIDNKTINKTALVTTAAMNNYLKQYKARIFRLQTILQNKLNEVERMKANSVEEKAQIEELYNSLKKSDEKLKTVVEEKNRLNKIHTNSILDELKLRKQYYEVEMRYDEKNNLLKNERKKLLQDFEQQKIEQSAQINELTEREENLQRQYDGKVQDNKNLTKPYHEAMLNLSNLQLQLAIHKKECEDLKTGINLELEARNTNFENDLKKLKEELQNKEKSLDECIKSEEESEKEKNRIITELSTEIETLLKQFRSVNSMCSNENSNEITEGNVNGRCPSPSKNIINNEISTQELNRNSTQTSCKQSKPETYKRSGKLIYISDSSDEVSDFNGREWSKRFKNCSDSINDYSSSMNITKTFVFEAKDFKQLINWNISGKWTRSLPTSSRKRGRQLGRQKADVLCGIVSMIIDK</sequence>
<dbReference type="EnsemblMetazoa" id="GPPI007615-RA">
    <property type="protein sequence ID" value="GPPI007615-PA"/>
    <property type="gene ID" value="GPPI007615"/>
</dbReference>
<dbReference type="VEuPathDB" id="VectorBase:GPPI007615"/>
<protein>
    <submittedName>
        <fullName evidence="2">Uncharacterized protein</fullName>
    </submittedName>
</protein>
<accession>A0A1B0AT31</accession>
<reference evidence="3" key="1">
    <citation type="submission" date="2015-01" db="EMBL/GenBank/DDBJ databases">
        <authorList>
            <person name="Aksoy S."/>
            <person name="Warren W."/>
            <person name="Wilson R.K."/>
        </authorList>
    </citation>
    <scope>NUCLEOTIDE SEQUENCE [LARGE SCALE GENOMIC DNA]</scope>
    <source>
        <strain evidence="3">IAEA</strain>
    </source>
</reference>
<evidence type="ECO:0000313" key="2">
    <source>
        <dbReference type="EnsemblMetazoa" id="GPPI007615-PA"/>
    </source>
</evidence>